<sequence length="76" mass="8893">MALSNIKVNKNTIKTQGGVVVLGLQEYKQFLLYEMEREQNDFLVKEALKEEKDGQTKDLGTFLKEQHPKLYENYIN</sequence>
<gene>
    <name evidence="1" type="ORF">COX24_03770</name>
</gene>
<evidence type="ECO:0000313" key="1">
    <source>
        <dbReference type="EMBL" id="PIP31408.1"/>
    </source>
</evidence>
<organism evidence="1 2">
    <name type="scientific">bacterium (Candidatus Gribaldobacteria) CG23_combo_of_CG06-09_8_20_14_all_37_87_8</name>
    <dbReference type="NCBI Taxonomy" id="2014278"/>
    <lineage>
        <taxon>Bacteria</taxon>
        <taxon>Candidatus Gribaldobacteria</taxon>
    </lineage>
</organism>
<protein>
    <submittedName>
        <fullName evidence="1">Uncharacterized protein</fullName>
    </submittedName>
</protein>
<name>A0A2G9ZGE4_9BACT</name>
<dbReference type="Proteomes" id="UP000230447">
    <property type="component" value="Unassembled WGS sequence"/>
</dbReference>
<reference evidence="1 2" key="1">
    <citation type="submission" date="2017-09" db="EMBL/GenBank/DDBJ databases">
        <title>Depth-based differentiation of microbial function through sediment-hosted aquifers and enrichment of novel symbionts in the deep terrestrial subsurface.</title>
        <authorList>
            <person name="Probst A.J."/>
            <person name="Ladd B."/>
            <person name="Jarett J.K."/>
            <person name="Geller-Mcgrath D.E."/>
            <person name="Sieber C.M."/>
            <person name="Emerson J.B."/>
            <person name="Anantharaman K."/>
            <person name="Thomas B.C."/>
            <person name="Malmstrom R."/>
            <person name="Stieglmeier M."/>
            <person name="Klingl A."/>
            <person name="Woyke T."/>
            <person name="Ryan C.M."/>
            <person name="Banfield J.F."/>
        </authorList>
    </citation>
    <scope>NUCLEOTIDE SEQUENCE [LARGE SCALE GENOMIC DNA]</scope>
    <source>
        <strain evidence="1">CG23_combo_of_CG06-09_8_20_14_all_37_87_8</strain>
    </source>
</reference>
<proteinExistence type="predicted"/>
<evidence type="ECO:0000313" key="2">
    <source>
        <dbReference type="Proteomes" id="UP000230447"/>
    </source>
</evidence>
<dbReference type="EMBL" id="PCSB01000079">
    <property type="protein sequence ID" value="PIP31408.1"/>
    <property type="molecule type" value="Genomic_DNA"/>
</dbReference>
<comment type="caution">
    <text evidence="1">The sequence shown here is derived from an EMBL/GenBank/DDBJ whole genome shotgun (WGS) entry which is preliminary data.</text>
</comment>
<accession>A0A2G9ZGE4</accession>
<dbReference type="AlphaFoldDB" id="A0A2G9ZGE4"/>